<name>A0A7W7GMC6_9MICC</name>
<dbReference type="EMBL" id="JACHNA010000001">
    <property type="protein sequence ID" value="MBB4734781.1"/>
    <property type="molecule type" value="Genomic_DNA"/>
</dbReference>
<dbReference type="RefSeq" id="WP_184240889.1">
    <property type="nucleotide sequence ID" value="NZ_JACHNA010000001.1"/>
</dbReference>
<comment type="caution">
    <text evidence="2">The sequence shown here is derived from an EMBL/GenBank/DDBJ whole genome shotgun (WGS) entry which is preliminary data.</text>
</comment>
<evidence type="ECO:0000313" key="2">
    <source>
        <dbReference type="EMBL" id="MBB4734781.1"/>
    </source>
</evidence>
<feature type="transmembrane region" description="Helical" evidence="1">
    <location>
        <begin position="6"/>
        <end position="24"/>
    </location>
</feature>
<protein>
    <submittedName>
        <fullName evidence="2">Uncharacterized protein</fullName>
    </submittedName>
</protein>
<sequence>MWIIVLVAFFILSFVLSGIVSFALDPVGSTLNFLRVASFMLAGLTGGVMFLFGAPFDLVGWTFVVSATVWVLLLFIPNPRLRY</sequence>
<dbReference type="AlphaFoldDB" id="A0A7W7GMC6"/>
<feature type="transmembrane region" description="Helical" evidence="1">
    <location>
        <begin position="33"/>
        <end position="52"/>
    </location>
</feature>
<keyword evidence="1" id="KW-1133">Transmembrane helix</keyword>
<evidence type="ECO:0000313" key="3">
    <source>
        <dbReference type="Proteomes" id="UP000540191"/>
    </source>
</evidence>
<reference evidence="2 3" key="1">
    <citation type="submission" date="2020-08" db="EMBL/GenBank/DDBJ databases">
        <title>Sequencing the genomes of 1000 actinobacteria strains.</title>
        <authorList>
            <person name="Klenk H.-P."/>
        </authorList>
    </citation>
    <scope>NUCLEOTIDE SEQUENCE [LARGE SCALE GENOMIC DNA]</scope>
    <source>
        <strain evidence="2 3">DSM 23974</strain>
    </source>
</reference>
<gene>
    <name evidence="2" type="ORF">HDA30_000289</name>
</gene>
<keyword evidence="1" id="KW-0472">Membrane</keyword>
<feature type="transmembrane region" description="Helical" evidence="1">
    <location>
        <begin position="58"/>
        <end position="76"/>
    </location>
</feature>
<keyword evidence="3" id="KW-1185">Reference proteome</keyword>
<accession>A0A7W7GMC6</accession>
<dbReference type="Proteomes" id="UP000540191">
    <property type="component" value="Unassembled WGS sequence"/>
</dbReference>
<proteinExistence type="predicted"/>
<keyword evidence="1" id="KW-0812">Transmembrane</keyword>
<organism evidence="2 3">
    <name type="scientific">Micrococcus cohnii</name>
    <dbReference type="NCBI Taxonomy" id="993416"/>
    <lineage>
        <taxon>Bacteria</taxon>
        <taxon>Bacillati</taxon>
        <taxon>Actinomycetota</taxon>
        <taxon>Actinomycetes</taxon>
        <taxon>Micrococcales</taxon>
        <taxon>Micrococcaceae</taxon>
        <taxon>Micrococcus</taxon>
    </lineage>
</organism>
<evidence type="ECO:0000256" key="1">
    <source>
        <dbReference type="SAM" id="Phobius"/>
    </source>
</evidence>